<evidence type="ECO:0000313" key="3">
    <source>
        <dbReference type="Proteomes" id="UP000033096"/>
    </source>
</evidence>
<reference evidence="2 3" key="1">
    <citation type="submission" date="2014-07" db="EMBL/GenBank/DDBJ databases">
        <title>Methanogenic archaea and the global carbon cycle.</title>
        <authorList>
            <person name="Henriksen J.R."/>
            <person name="Luke J."/>
            <person name="Reinhart S."/>
            <person name="Benedict M.N."/>
            <person name="Youngblut N.D."/>
            <person name="Metcalf M.E."/>
            <person name="Whitaker R.J."/>
            <person name="Metcalf W.W."/>
        </authorList>
    </citation>
    <scope>NUCLEOTIDE SEQUENCE [LARGE SCALE GENOMIC DNA]</scope>
    <source>
        <strain evidence="2 3">Z-761</strain>
    </source>
</reference>
<dbReference type="Pfam" id="PF02579">
    <property type="entry name" value="Nitro_FeMo-Co"/>
    <property type="match status" value="1"/>
</dbReference>
<dbReference type="CDD" id="cd00852">
    <property type="entry name" value="NifB"/>
    <property type="match status" value="1"/>
</dbReference>
<dbReference type="HOGENOM" id="CLU_104194_3_2_2"/>
<dbReference type="KEGG" id="mvc:MSVAZ_1416"/>
<dbReference type="RefSeq" id="WP_048119858.1">
    <property type="nucleotide sequence ID" value="NZ_CP009520.1"/>
</dbReference>
<keyword evidence="3" id="KW-1185">Reference proteome</keyword>
<protein>
    <submittedName>
        <fullName evidence="2">NifB-domain protein, type 2</fullName>
    </submittedName>
</protein>
<evidence type="ECO:0000313" key="2">
    <source>
        <dbReference type="EMBL" id="AKB43685.1"/>
    </source>
</evidence>
<dbReference type="PANTHER" id="PTHR33937:SF2">
    <property type="entry name" value="DINITROGENASE IRON-MOLYBDENUM COFACTOR BIOSYNTHESIS DOMAIN-CONTAINING PROTEIN"/>
    <property type="match status" value="1"/>
</dbReference>
<dbReference type="Gene3D" id="3.30.420.130">
    <property type="entry name" value="Dinitrogenase iron-molybdenum cofactor biosynthesis domain"/>
    <property type="match status" value="1"/>
</dbReference>
<dbReference type="GeneID" id="24809838"/>
<name>A0A0E3Q5J4_9EURY</name>
<dbReference type="PATRIC" id="fig|1434123.4.peg.1684"/>
<dbReference type="SUPFAM" id="SSF53146">
    <property type="entry name" value="Nitrogenase accessory factor-like"/>
    <property type="match status" value="1"/>
</dbReference>
<dbReference type="InterPro" id="IPR051840">
    <property type="entry name" value="NifX/NifY_domain"/>
</dbReference>
<dbReference type="AlphaFoldDB" id="A0A0E3Q5J4"/>
<feature type="domain" description="Dinitrogenase iron-molybdenum cofactor biosynthesis" evidence="1">
    <location>
        <begin position="9"/>
        <end position="105"/>
    </location>
</feature>
<dbReference type="STRING" id="1434123.MSVAZ_1416"/>
<dbReference type="InterPro" id="IPR034165">
    <property type="entry name" value="NifB_C"/>
</dbReference>
<dbReference type="InterPro" id="IPR036105">
    <property type="entry name" value="DiNase_FeMo-co_biosyn_sf"/>
</dbReference>
<proteinExistence type="predicted"/>
<accession>A0A0E3Q5J4</accession>
<gene>
    <name evidence="2" type="ORF">MSVAZ_1416</name>
</gene>
<dbReference type="InterPro" id="IPR003731">
    <property type="entry name" value="Di-Nase_FeMo-co_biosynth"/>
</dbReference>
<dbReference type="PANTHER" id="PTHR33937">
    <property type="entry name" value="IRON-MOLYBDENUM PROTEIN-RELATED-RELATED"/>
    <property type="match status" value="1"/>
</dbReference>
<evidence type="ECO:0000259" key="1">
    <source>
        <dbReference type="Pfam" id="PF02579"/>
    </source>
</evidence>
<sequence>MKVAIVSTDGKVINQHFGKASRFFIFEIDDCGKIQFLEVRETMPLCGSADEGHADDVLSRTISLISDCEALLCSRIGSRPREELRKKGIKPVETPYFIDEALKSISEAE</sequence>
<dbReference type="Proteomes" id="UP000033096">
    <property type="component" value="Chromosome"/>
</dbReference>
<organism evidence="2 3">
    <name type="scientific">Methanosarcina vacuolata Z-761</name>
    <dbReference type="NCBI Taxonomy" id="1434123"/>
    <lineage>
        <taxon>Archaea</taxon>
        <taxon>Methanobacteriati</taxon>
        <taxon>Methanobacteriota</taxon>
        <taxon>Stenosarchaea group</taxon>
        <taxon>Methanomicrobia</taxon>
        <taxon>Methanosarcinales</taxon>
        <taxon>Methanosarcinaceae</taxon>
        <taxon>Methanosarcina</taxon>
    </lineage>
</organism>
<dbReference type="EMBL" id="CP009520">
    <property type="protein sequence ID" value="AKB43685.1"/>
    <property type="molecule type" value="Genomic_DNA"/>
</dbReference>